<protein>
    <submittedName>
        <fullName evidence="5">ABC transporter substrate-binding protein</fullName>
    </submittedName>
</protein>
<dbReference type="PANTHER" id="PTHR30061:SF50">
    <property type="entry name" value="MALTOSE_MALTODEXTRIN-BINDING PERIPLASMIC PROTEIN"/>
    <property type="match status" value="1"/>
</dbReference>
<keyword evidence="3 4" id="KW-0732">Signal</keyword>
<dbReference type="AlphaFoldDB" id="A0A7X0RQL2"/>
<dbReference type="Pfam" id="PF01547">
    <property type="entry name" value="SBP_bac_1"/>
    <property type="match status" value="1"/>
</dbReference>
<reference evidence="5 6" key="1">
    <citation type="submission" date="2020-08" db="EMBL/GenBank/DDBJ databases">
        <title>Cohnella phylogeny.</title>
        <authorList>
            <person name="Dunlap C."/>
        </authorList>
    </citation>
    <scope>NUCLEOTIDE SEQUENCE [LARGE SCALE GENOMIC DNA]</scope>
    <source>
        <strain evidence="5 6">DSM 28246</strain>
    </source>
</reference>
<evidence type="ECO:0000256" key="1">
    <source>
        <dbReference type="ARBA" id="ARBA00008520"/>
    </source>
</evidence>
<feature type="chain" id="PRO_5039534501" evidence="4">
    <location>
        <begin position="25"/>
        <end position="436"/>
    </location>
</feature>
<dbReference type="Gene3D" id="3.40.190.10">
    <property type="entry name" value="Periplasmic binding protein-like II"/>
    <property type="match status" value="1"/>
</dbReference>
<dbReference type="PANTHER" id="PTHR30061">
    <property type="entry name" value="MALTOSE-BINDING PERIPLASMIC PROTEIN"/>
    <property type="match status" value="1"/>
</dbReference>
<proteinExistence type="inferred from homology"/>
<dbReference type="GO" id="GO:1901982">
    <property type="term" value="F:maltose binding"/>
    <property type="evidence" value="ECO:0007669"/>
    <property type="project" value="TreeGrafter"/>
</dbReference>
<comment type="similarity">
    <text evidence="1">Belongs to the bacterial solute-binding protein 1 family.</text>
</comment>
<dbReference type="GO" id="GO:0055052">
    <property type="term" value="C:ATP-binding cassette (ABC) transporter complex, substrate-binding subunit-containing"/>
    <property type="evidence" value="ECO:0007669"/>
    <property type="project" value="TreeGrafter"/>
</dbReference>
<name>A0A7X0RQL2_9BACL</name>
<gene>
    <name evidence="5" type="ORF">H7C19_14275</name>
</gene>
<comment type="caution">
    <text evidence="5">The sequence shown here is derived from an EMBL/GenBank/DDBJ whole genome shotgun (WGS) entry which is preliminary data.</text>
</comment>
<organism evidence="5 6">
    <name type="scientific">Cohnella nanjingensis</name>
    <dbReference type="NCBI Taxonomy" id="1387779"/>
    <lineage>
        <taxon>Bacteria</taxon>
        <taxon>Bacillati</taxon>
        <taxon>Bacillota</taxon>
        <taxon>Bacilli</taxon>
        <taxon>Bacillales</taxon>
        <taxon>Paenibacillaceae</taxon>
        <taxon>Cohnella</taxon>
    </lineage>
</organism>
<evidence type="ECO:0000256" key="3">
    <source>
        <dbReference type="ARBA" id="ARBA00022729"/>
    </source>
</evidence>
<sequence>MKIKGYGKMTALALILSMIALLTAACGNGSNNKGNAGSSPDSEASAVTGEKVELTFWNGFTGPDRPAYEALVQKFNDSQPNIHIKMDITPWDTLLAKLPTSWVTGEGPDMAAFSYSLIPKYAKSNLILPLDELYKGDLKEEMFPQGLTKVLKYEGKWYAAPANFATLMLYYNKDLFKAAGLDPEKPPTTWAEWQNAIVQTTKTSGNDKQYGLVLADHATIPMWPILVWGNGGDFVAEGQSKMLDPKTVEAFKVWSDLVNNKGITPTGLTGAEADKLFQSGKAAMEMNGPWMTAGYTAAGLNYDVAPIPVGPGGPATLADSVALVAGRNTKHKAEILAFMKFWNSKESQEYLSLNSGFPPTRSDMLDNEKLKENAFVSKFAATSSSARFYLSGLENYAKINDEAIVPAIQFMTINKKNVEETLQNADKTLLGLLSGK</sequence>
<dbReference type="GO" id="GO:0015768">
    <property type="term" value="P:maltose transport"/>
    <property type="evidence" value="ECO:0007669"/>
    <property type="project" value="TreeGrafter"/>
</dbReference>
<dbReference type="GO" id="GO:0042956">
    <property type="term" value="P:maltodextrin transmembrane transport"/>
    <property type="evidence" value="ECO:0007669"/>
    <property type="project" value="TreeGrafter"/>
</dbReference>
<dbReference type="SUPFAM" id="SSF53850">
    <property type="entry name" value="Periplasmic binding protein-like II"/>
    <property type="match status" value="1"/>
</dbReference>
<keyword evidence="2" id="KW-0813">Transport</keyword>
<evidence type="ECO:0000313" key="5">
    <source>
        <dbReference type="EMBL" id="MBB6671853.1"/>
    </source>
</evidence>
<dbReference type="RefSeq" id="WP_185143333.1">
    <property type="nucleotide sequence ID" value="NZ_JACJVP010000024.1"/>
</dbReference>
<keyword evidence="6" id="KW-1185">Reference proteome</keyword>
<dbReference type="EMBL" id="JACJVP010000024">
    <property type="protein sequence ID" value="MBB6671853.1"/>
    <property type="molecule type" value="Genomic_DNA"/>
</dbReference>
<dbReference type="Proteomes" id="UP000547209">
    <property type="component" value="Unassembled WGS sequence"/>
</dbReference>
<feature type="signal peptide" evidence="4">
    <location>
        <begin position="1"/>
        <end position="24"/>
    </location>
</feature>
<dbReference type="PROSITE" id="PS51257">
    <property type="entry name" value="PROKAR_LIPOPROTEIN"/>
    <property type="match status" value="1"/>
</dbReference>
<dbReference type="InterPro" id="IPR006059">
    <property type="entry name" value="SBP"/>
</dbReference>
<evidence type="ECO:0000256" key="2">
    <source>
        <dbReference type="ARBA" id="ARBA00022448"/>
    </source>
</evidence>
<accession>A0A7X0RQL2</accession>
<evidence type="ECO:0000256" key="4">
    <source>
        <dbReference type="SAM" id="SignalP"/>
    </source>
</evidence>
<dbReference type="CDD" id="cd14748">
    <property type="entry name" value="PBP2_UgpB"/>
    <property type="match status" value="1"/>
</dbReference>
<evidence type="ECO:0000313" key="6">
    <source>
        <dbReference type="Proteomes" id="UP000547209"/>
    </source>
</evidence>